<accession>A0A6A1V433</accession>
<keyword evidence="8 11" id="KW-0378">Hydrolase</keyword>
<dbReference type="SUPFAM" id="SSF51445">
    <property type="entry name" value="(Trans)glycosidases"/>
    <property type="match status" value="1"/>
</dbReference>
<evidence type="ECO:0000256" key="6">
    <source>
        <dbReference type="ARBA" id="ARBA00022525"/>
    </source>
</evidence>
<dbReference type="CDD" id="cd22842">
    <property type="entry name" value="Gal_Rha_Lectin_BGal"/>
    <property type="match status" value="1"/>
</dbReference>
<comment type="subcellular location">
    <subcellularLocation>
        <location evidence="2">Secreted</location>
        <location evidence="2">Extracellular space</location>
        <location evidence="2">Apoplast</location>
    </subcellularLocation>
</comment>
<feature type="domain" description="SUEL-type lectin" evidence="14">
    <location>
        <begin position="743"/>
        <end position="828"/>
    </location>
</feature>
<evidence type="ECO:0000256" key="9">
    <source>
        <dbReference type="ARBA" id="ARBA00023180"/>
    </source>
</evidence>
<evidence type="ECO:0000256" key="10">
    <source>
        <dbReference type="ARBA" id="ARBA00023295"/>
    </source>
</evidence>
<evidence type="ECO:0000256" key="7">
    <source>
        <dbReference type="ARBA" id="ARBA00022729"/>
    </source>
</evidence>
<dbReference type="InterPro" id="IPR008979">
    <property type="entry name" value="Galactose-bd-like_sf"/>
</dbReference>
<evidence type="ECO:0000256" key="12">
    <source>
        <dbReference type="RuleBase" id="RU003679"/>
    </source>
</evidence>
<keyword evidence="10 11" id="KW-0326">Glycosidase</keyword>
<dbReference type="Pfam" id="PF01301">
    <property type="entry name" value="Glyco_hydro_35"/>
    <property type="match status" value="1"/>
</dbReference>
<dbReference type="InterPro" id="IPR031330">
    <property type="entry name" value="Gly_Hdrlase_35_cat"/>
</dbReference>
<dbReference type="GO" id="GO:0030246">
    <property type="term" value="F:carbohydrate binding"/>
    <property type="evidence" value="ECO:0007669"/>
    <property type="project" value="InterPro"/>
</dbReference>
<dbReference type="OrthoDB" id="1657402at2759"/>
<feature type="chain" id="PRO_5025375038" description="Beta-galactosidase" evidence="13">
    <location>
        <begin position="20"/>
        <end position="832"/>
    </location>
</feature>
<dbReference type="PROSITE" id="PS50228">
    <property type="entry name" value="SUEL_LECTIN"/>
    <property type="match status" value="1"/>
</dbReference>
<dbReference type="Gene3D" id="2.60.120.260">
    <property type="entry name" value="Galactose-binding domain-like"/>
    <property type="match status" value="2"/>
</dbReference>
<dbReference type="InterPro" id="IPR001944">
    <property type="entry name" value="Glycoside_Hdrlase_35"/>
</dbReference>
<organism evidence="15 16">
    <name type="scientific">Morella rubra</name>
    <name type="common">Chinese bayberry</name>
    <dbReference type="NCBI Taxonomy" id="262757"/>
    <lineage>
        <taxon>Eukaryota</taxon>
        <taxon>Viridiplantae</taxon>
        <taxon>Streptophyta</taxon>
        <taxon>Embryophyta</taxon>
        <taxon>Tracheophyta</taxon>
        <taxon>Spermatophyta</taxon>
        <taxon>Magnoliopsida</taxon>
        <taxon>eudicotyledons</taxon>
        <taxon>Gunneridae</taxon>
        <taxon>Pentapetalae</taxon>
        <taxon>rosids</taxon>
        <taxon>fabids</taxon>
        <taxon>Fagales</taxon>
        <taxon>Myricaceae</taxon>
        <taxon>Morella</taxon>
    </lineage>
</organism>
<dbReference type="PANTHER" id="PTHR23421">
    <property type="entry name" value="BETA-GALACTOSIDASE RELATED"/>
    <property type="match status" value="1"/>
</dbReference>
<dbReference type="InterPro" id="IPR017853">
    <property type="entry name" value="GH"/>
</dbReference>
<dbReference type="InterPro" id="IPR048913">
    <property type="entry name" value="BetaGal_gal-bd"/>
</dbReference>
<dbReference type="InterPro" id="IPR000922">
    <property type="entry name" value="Lectin_gal-bd_dom"/>
</dbReference>
<dbReference type="Proteomes" id="UP000516437">
    <property type="component" value="Chromosome 7"/>
</dbReference>
<evidence type="ECO:0000256" key="3">
    <source>
        <dbReference type="ARBA" id="ARBA00009809"/>
    </source>
</evidence>
<dbReference type="GO" id="GO:0005975">
    <property type="term" value="P:carbohydrate metabolic process"/>
    <property type="evidence" value="ECO:0007669"/>
    <property type="project" value="InterPro"/>
</dbReference>
<feature type="signal peptide" evidence="13">
    <location>
        <begin position="1"/>
        <end position="19"/>
    </location>
</feature>
<sequence>MALSSRVLLLAVLYILVSAAVGHGGNKRQAVTYDGTSLIINGKRELLFSGSIHYTRSTPEMWPDLIAKARHGGLNVIQTYVFWNIHEPVQGQYNFQGNYDLVKFIRLVADQGMYVTLRVGPFIQAEWNHGGLPYWLKEVPDIIFRSDNAPFKYHMRKYVRMITDKMKEEKLFASQGGPIILSQIENEYNHIQMAYRDLGDRYVQWAARMAVGMKTEVPWIMCKQKDAPDPVINTCNGRHCGDTFTGPNKPYKPSIWTENWTAQYRVFGDPPSQRAAEDIAYSVARFFSKNGTLVNYYMYHGGTNFGRTSAVFTTTRYYDEAPLDEYGLQREPKWSHLRDVHSAIHLCKKALLWGDHDVQMLGKHTEARTFKKPGTNICAAFLANNNSRMSATAKFRGEEYYLPPHSISILPDCKTVVFNTQTIVSQHNARNLKKSKVAKNLKWVMSPETIPTVEQLPVDSRTPKELYSLLKDTTDYAWYTTSIELNPRDLPLREDIHPVLRVASLGHALHAFVNGEYVGSAHGSHDEKSFVFQNAVSFIPGVNHITLLGMTVGLPDSGAYMEHRFAGPHAVTVLGLNTGTLDLTDNGWGHQVGLTGEKLKVYTQAGSHRVEWKQVNGQGPALTWYKTYFDSPEGNDPVAIRMTGMGKGMIWVNGKSIGRHWMSFLSPLGKPSQSEYHIPRSFIKPTENLLVVLEEQKGDPKEIEILLVNRNTICSLITEYYPPHVKSWQRKDSKFRPVVDVVKPAAHLKCPNHGEIVAVEFASFGDPYGACGNFVMGTCNAPTTKEVVEQHCLGKTSCSVPIERELFIKNNDGCPDIQKALAIQVRCGHKKH</sequence>
<dbReference type="Pfam" id="PF21467">
    <property type="entry name" value="BetaGal_gal-bd"/>
    <property type="match status" value="1"/>
</dbReference>
<evidence type="ECO:0000256" key="5">
    <source>
        <dbReference type="ARBA" id="ARBA00022523"/>
    </source>
</evidence>
<dbReference type="Pfam" id="PF02140">
    <property type="entry name" value="SUEL_Lectin"/>
    <property type="match status" value="1"/>
</dbReference>
<reference evidence="15 16" key="1">
    <citation type="journal article" date="2019" name="Plant Biotechnol. J.">
        <title>The red bayberry genome and genetic basis of sex determination.</title>
        <authorList>
            <person name="Jia H.M."/>
            <person name="Jia H.J."/>
            <person name="Cai Q.L."/>
            <person name="Wang Y."/>
            <person name="Zhao H.B."/>
            <person name="Yang W.F."/>
            <person name="Wang G.Y."/>
            <person name="Li Y.H."/>
            <person name="Zhan D.L."/>
            <person name="Shen Y.T."/>
            <person name="Niu Q.F."/>
            <person name="Chang L."/>
            <person name="Qiu J."/>
            <person name="Zhao L."/>
            <person name="Xie H.B."/>
            <person name="Fu W.Y."/>
            <person name="Jin J."/>
            <person name="Li X.W."/>
            <person name="Jiao Y."/>
            <person name="Zhou C.C."/>
            <person name="Tu T."/>
            <person name="Chai C.Y."/>
            <person name="Gao J.L."/>
            <person name="Fan L.J."/>
            <person name="van de Weg E."/>
            <person name="Wang J.Y."/>
            <person name="Gao Z.S."/>
        </authorList>
    </citation>
    <scope>NUCLEOTIDE SEQUENCE [LARGE SCALE GENOMIC DNA]</scope>
    <source>
        <tissue evidence="15">Leaves</tissue>
    </source>
</reference>
<dbReference type="GO" id="GO:0004565">
    <property type="term" value="F:beta-galactosidase activity"/>
    <property type="evidence" value="ECO:0007669"/>
    <property type="project" value="UniProtKB-EC"/>
</dbReference>
<keyword evidence="9" id="KW-0325">Glycoprotein</keyword>
<evidence type="ECO:0000256" key="1">
    <source>
        <dbReference type="ARBA" id="ARBA00001412"/>
    </source>
</evidence>
<proteinExistence type="inferred from homology"/>
<keyword evidence="16" id="KW-1185">Reference proteome</keyword>
<dbReference type="InterPro" id="IPR043159">
    <property type="entry name" value="Lectin_gal-bd_sf"/>
</dbReference>
<keyword evidence="7 13" id="KW-0732">Signal</keyword>
<dbReference type="PROSITE" id="PS01182">
    <property type="entry name" value="GLYCOSYL_HYDROL_F35"/>
    <property type="match status" value="1"/>
</dbReference>
<dbReference type="InterPro" id="IPR041392">
    <property type="entry name" value="GHD"/>
</dbReference>
<evidence type="ECO:0000256" key="11">
    <source>
        <dbReference type="RuleBase" id="RU000675"/>
    </source>
</evidence>
<evidence type="ECO:0000256" key="13">
    <source>
        <dbReference type="SAM" id="SignalP"/>
    </source>
</evidence>
<dbReference type="PRINTS" id="PR00742">
    <property type="entry name" value="GLHYDRLASE35"/>
</dbReference>
<comment type="similarity">
    <text evidence="3 12">Belongs to the glycosyl hydrolase 35 family.</text>
</comment>
<dbReference type="SUPFAM" id="SSF49785">
    <property type="entry name" value="Galactose-binding domain-like"/>
    <property type="match status" value="2"/>
</dbReference>
<dbReference type="InterPro" id="IPR019801">
    <property type="entry name" value="Glyco_hydro_35_CS"/>
</dbReference>
<comment type="caution">
    <text evidence="15">The sequence shown here is derived from an EMBL/GenBank/DDBJ whole genome shotgun (WGS) entry which is preliminary data.</text>
</comment>
<dbReference type="EC" id="3.2.1.23" evidence="4 11"/>
<protein>
    <recommendedName>
        <fullName evidence="4 11">Beta-galactosidase</fullName>
        <ecNumber evidence="4 11">3.2.1.23</ecNumber>
    </recommendedName>
</protein>
<evidence type="ECO:0000313" key="16">
    <source>
        <dbReference type="Proteomes" id="UP000516437"/>
    </source>
</evidence>
<dbReference type="FunFam" id="2.60.120.260:FF:000050">
    <property type="entry name" value="Beta-galactosidase"/>
    <property type="match status" value="1"/>
</dbReference>
<dbReference type="Pfam" id="PF17834">
    <property type="entry name" value="GHD"/>
    <property type="match status" value="1"/>
</dbReference>
<dbReference type="EMBL" id="RXIC02000025">
    <property type="protein sequence ID" value="KAB1207542.1"/>
    <property type="molecule type" value="Genomic_DNA"/>
</dbReference>
<gene>
    <name evidence="15" type="ORF">CJ030_MR7G007541</name>
</gene>
<evidence type="ECO:0000313" key="15">
    <source>
        <dbReference type="EMBL" id="KAB1207542.1"/>
    </source>
</evidence>
<comment type="catalytic activity">
    <reaction evidence="1 11">
        <text>Hydrolysis of terminal non-reducing beta-D-galactose residues in beta-D-galactosides.</text>
        <dbReference type="EC" id="3.2.1.23"/>
    </reaction>
</comment>
<evidence type="ECO:0000256" key="4">
    <source>
        <dbReference type="ARBA" id="ARBA00012756"/>
    </source>
</evidence>
<dbReference type="Gene3D" id="3.20.20.80">
    <property type="entry name" value="Glycosidases"/>
    <property type="match status" value="1"/>
</dbReference>
<dbReference type="AlphaFoldDB" id="A0A6A1V433"/>
<keyword evidence="5" id="KW-0052">Apoplast</keyword>
<dbReference type="FunFam" id="3.20.20.80:FF:000006">
    <property type="entry name" value="Beta-galactosidase"/>
    <property type="match status" value="1"/>
</dbReference>
<name>A0A6A1V433_9ROSI</name>
<evidence type="ECO:0000256" key="8">
    <source>
        <dbReference type="ARBA" id="ARBA00022801"/>
    </source>
</evidence>
<evidence type="ECO:0000256" key="2">
    <source>
        <dbReference type="ARBA" id="ARBA00004271"/>
    </source>
</evidence>
<dbReference type="GO" id="GO:0048046">
    <property type="term" value="C:apoplast"/>
    <property type="evidence" value="ECO:0007669"/>
    <property type="project" value="UniProtKB-SubCell"/>
</dbReference>
<dbReference type="Gene3D" id="2.60.120.740">
    <property type="match status" value="1"/>
</dbReference>
<evidence type="ECO:0000259" key="14">
    <source>
        <dbReference type="PROSITE" id="PS50228"/>
    </source>
</evidence>
<keyword evidence="6" id="KW-0964">Secreted</keyword>